<keyword evidence="2" id="KW-0808">Transferase</keyword>
<keyword evidence="3" id="KW-1185">Reference proteome</keyword>
<dbReference type="Proteomes" id="UP000051295">
    <property type="component" value="Unassembled WGS sequence"/>
</dbReference>
<feature type="domain" description="Aminoglycoside phosphotransferase" evidence="1">
    <location>
        <begin position="29"/>
        <end position="259"/>
    </location>
</feature>
<dbReference type="EMBL" id="LAXJ01000020">
    <property type="protein sequence ID" value="KRS11206.1"/>
    <property type="molecule type" value="Genomic_DNA"/>
</dbReference>
<comment type="caution">
    <text evidence="2">The sequence shown here is derived from an EMBL/GenBank/DDBJ whole genome shotgun (WGS) entry which is preliminary data.</text>
</comment>
<dbReference type="STRING" id="1641875.XM53_16565"/>
<organism evidence="2 3">
    <name type="scientific">Roseovarius atlanticus</name>
    <dbReference type="NCBI Taxonomy" id="1641875"/>
    <lineage>
        <taxon>Bacteria</taxon>
        <taxon>Pseudomonadati</taxon>
        <taxon>Pseudomonadota</taxon>
        <taxon>Alphaproteobacteria</taxon>
        <taxon>Rhodobacterales</taxon>
        <taxon>Roseobacteraceae</taxon>
        <taxon>Roseovarius</taxon>
    </lineage>
</organism>
<dbReference type="InterPro" id="IPR002575">
    <property type="entry name" value="Aminoglycoside_PTrfase"/>
</dbReference>
<dbReference type="OrthoDB" id="9809275at2"/>
<evidence type="ECO:0000259" key="1">
    <source>
        <dbReference type="Pfam" id="PF01636"/>
    </source>
</evidence>
<sequence>MSALEQKSREDEIRDFIERSGWADAVVSHLAGDASNRRYLRLIRPSTAQRAVLMDAPPHKGEDVRPFIHIAEHLIGIGLSAPRVLARDEDTGLLLLEDLGDALFASIVPRNPDLEERLYSTATDVLIHLHGQTPPAGLASYDPPTATALSALVFDWYIPGATDTHGTAARPDFETCLHDLLAEHAADCDVLIQRDYHAQNLLWLPDRKGIARVGLLDFQDAMLGHRAYDLVSLLQDARRDVPPALEARMRDRYALQTGQHPEAFAAAYAVLGAQRNLRILGVFARLCIRDGKAHYVDLIPRVWDLLQRDLAHPALAPLRSILAETLPAPDAALLEKLKSKCATPPTQ</sequence>
<name>A0A0T5NR63_9RHOB</name>
<evidence type="ECO:0000313" key="3">
    <source>
        <dbReference type="Proteomes" id="UP000051295"/>
    </source>
</evidence>
<dbReference type="Pfam" id="PF01636">
    <property type="entry name" value="APH"/>
    <property type="match status" value="1"/>
</dbReference>
<dbReference type="Gene3D" id="3.90.1200.10">
    <property type="match status" value="1"/>
</dbReference>
<dbReference type="InterPro" id="IPR011009">
    <property type="entry name" value="Kinase-like_dom_sf"/>
</dbReference>
<proteinExistence type="predicted"/>
<gene>
    <name evidence="2" type="ORF">XM53_16565</name>
</gene>
<protein>
    <submittedName>
        <fullName evidence="2">Aminoglycoside phosphotransferase</fullName>
    </submittedName>
</protein>
<dbReference type="PATRIC" id="fig|1641875.4.peg.1812"/>
<dbReference type="SUPFAM" id="SSF56112">
    <property type="entry name" value="Protein kinase-like (PK-like)"/>
    <property type="match status" value="1"/>
</dbReference>
<dbReference type="Gene3D" id="3.30.200.20">
    <property type="entry name" value="Phosphorylase Kinase, domain 1"/>
    <property type="match status" value="1"/>
</dbReference>
<evidence type="ECO:0000313" key="2">
    <source>
        <dbReference type="EMBL" id="KRS11206.1"/>
    </source>
</evidence>
<accession>A0A0T5NR63</accession>
<reference evidence="2 3" key="1">
    <citation type="submission" date="2015-04" db="EMBL/GenBank/DDBJ databases">
        <title>The draft genome sequence of Roseovarius sp.R12b.</title>
        <authorList>
            <person name="Li G."/>
            <person name="Lai Q."/>
            <person name="Shao Z."/>
            <person name="Yan P."/>
        </authorList>
    </citation>
    <scope>NUCLEOTIDE SEQUENCE [LARGE SCALE GENOMIC DNA]</scope>
    <source>
        <strain evidence="2 3">R12B</strain>
    </source>
</reference>
<dbReference type="GO" id="GO:0016740">
    <property type="term" value="F:transferase activity"/>
    <property type="evidence" value="ECO:0007669"/>
    <property type="project" value="UniProtKB-KW"/>
</dbReference>
<dbReference type="RefSeq" id="WP_057795328.1">
    <property type="nucleotide sequence ID" value="NZ_LAXJ01000020.1"/>
</dbReference>
<dbReference type="AlphaFoldDB" id="A0A0T5NR63"/>